<dbReference type="Proteomes" id="UP001296776">
    <property type="component" value="Unassembled WGS sequence"/>
</dbReference>
<evidence type="ECO:0000256" key="2">
    <source>
        <dbReference type="ARBA" id="ARBA00022989"/>
    </source>
</evidence>
<sequence>MTQPSSVRLGPIDLADGIRRRHAVVFLIGAFLSVGLMTFIAVGQTYVLNVNLGIPDAEQGGITGDLIALTEIVAILIFVPAGMLVDRFSRRAVYAGGFALLALTYLLYPFASSLTELFIYRSTVYALGFIAVTAALSTVLVDYPRESSRGKLVAIIGFLCGLGVAVIQGFGALPTAFAQLGLDDVAAGRATHFVIAAICILAALLVGFGLKPGIPVQHRQRPSVRDLLVSGFAEARNPRVLLAYSAGFIARGDQAVNAFFLILWGTLAGKAAGLTQPEAIKAGTWMFVSAQIAALIWAPLLGPLLDRLDRATALAICMVLAAIGNLSLLLLDDPLASYGIIFYILLGIGQISVFLAGQSLIGQEAPAATRGSVLGAFNISGAVGILLITLVGGRLFDAIDPRAPFAVVGCINVLLFLASLYVRLRKPRPPASPRPEAAPNSRPA</sequence>
<reference evidence="6" key="2">
    <citation type="journal article" date="2020" name="Microorganisms">
        <title>Osmotic Adaptation and Compatible Solute Biosynthesis of Phototrophic Bacteria as Revealed from Genome Analyses.</title>
        <authorList>
            <person name="Imhoff J.F."/>
            <person name="Rahn T."/>
            <person name="Kunzel S."/>
            <person name="Keller A."/>
            <person name="Neulinger S.C."/>
        </authorList>
    </citation>
    <scope>NUCLEOTIDE SEQUENCE</scope>
    <source>
        <strain evidence="6">DSM 11080</strain>
    </source>
</reference>
<gene>
    <name evidence="6" type="ORF">CKO40_18605</name>
</gene>
<feature type="transmembrane region" description="Helical" evidence="4">
    <location>
        <begin position="373"/>
        <end position="393"/>
    </location>
</feature>
<evidence type="ECO:0000313" key="7">
    <source>
        <dbReference type="Proteomes" id="UP001296776"/>
    </source>
</evidence>
<keyword evidence="2 4" id="KW-1133">Transmembrane helix</keyword>
<feature type="transmembrane region" description="Helical" evidence="4">
    <location>
        <begin position="337"/>
        <end position="361"/>
    </location>
</feature>
<feature type="transmembrane region" description="Helical" evidence="4">
    <location>
        <begin position="152"/>
        <end position="170"/>
    </location>
</feature>
<dbReference type="AlphaFoldDB" id="A0AAJ0XBK3"/>
<protein>
    <submittedName>
        <fullName evidence="6">MFS transporter</fullName>
    </submittedName>
</protein>
<feature type="transmembrane region" description="Helical" evidence="4">
    <location>
        <begin position="24"/>
        <end position="46"/>
    </location>
</feature>
<dbReference type="InterPro" id="IPR036259">
    <property type="entry name" value="MFS_trans_sf"/>
</dbReference>
<dbReference type="SUPFAM" id="SSF103473">
    <property type="entry name" value="MFS general substrate transporter"/>
    <property type="match status" value="1"/>
</dbReference>
<dbReference type="InterPro" id="IPR020846">
    <property type="entry name" value="MFS_dom"/>
</dbReference>
<feature type="transmembrane region" description="Helical" evidence="4">
    <location>
        <begin position="66"/>
        <end position="85"/>
    </location>
</feature>
<evidence type="ECO:0000313" key="6">
    <source>
        <dbReference type="EMBL" id="MBK1706503.1"/>
    </source>
</evidence>
<feature type="transmembrane region" description="Helical" evidence="4">
    <location>
        <begin position="312"/>
        <end position="331"/>
    </location>
</feature>
<feature type="domain" description="Major facilitator superfamily (MFS) profile" evidence="5">
    <location>
        <begin position="239"/>
        <end position="444"/>
    </location>
</feature>
<dbReference type="Gene3D" id="1.20.1250.20">
    <property type="entry name" value="MFS general substrate transporter like domains"/>
    <property type="match status" value="1"/>
</dbReference>
<proteinExistence type="predicted"/>
<dbReference type="InterPro" id="IPR011701">
    <property type="entry name" value="MFS"/>
</dbReference>
<feature type="transmembrane region" description="Helical" evidence="4">
    <location>
        <begin position="190"/>
        <end position="210"/>
    </location>
</feature>
<dbReference type="EMBL" id="NRSJ01000043">
    <property type="protein sequence ID" value="MBK1706503.1"/>
    <property type="molecule type" value="Genomic_DNA"/>
</dbReference>
<feature type="transmembrane region" description="Helical" evidence="4">
    <location>
        <begin position="92"/>
        <end position="111"/>
    </location>
</feature>
<dbReference type="RefSeq" id="WP_200347956.1">
    <property type="nucleotide sequence ID" value="NZ_NRSJ01000043.1"/>
</dbReference>
<evidence type="ECO:0000256" key="4">
    <source>
        <dbReference type="SAM" id="Phobius"/>
    </source>
</evidence>
<dbReference type="Pfam" id="PF07690">
    <property type="entry name" value="MFS_1"/>
    <property type="match status" value="2"/>
</dbReference>
<dbReference type="PROSITE" id="PS50850">
    <property type="entry name" value="MFS"/>
    <property type="match status" value="1"/>
</dbReference>
<dbReference type="PANTHER" id="PTHR23524">
    <property type="entry name" value="TRANSPORTER, PUTATIVE (AFU_ORTHOLOGUE AFUA_8G04850)-RELATED"/>
    <property type="match status" value="1"/>
</dbReference>
<keyword evidence="3 4" id="KW-0472">Membrane</keyword>
<feature type="transmembrane region" description="Helical" evidence="4">
    <location>
        <begin position="405"/>
        <end position="424"/>
    </location>
</feature>
<accession>A0AAJ0XBK3</accession>
<feature type="transmembrane region" description="Helical" evidence="4">
    <location>
        <begin position="285"/>
        <end position="305"/>
    </location>
</feature>
<keyword evidence="7" id="KW-1185">Reference proteome</keyword>
<evidence type="ECO:0000256" key="1">
    <source>
        <dbReference type="ARBA" id="ARBA00022692"/>
    </source>
</evidence>
<comment type="caution">
    <text evidence="6">The sequence shown here is derived from an EMBL/GenBank/DDBJ whole genome shotgun (WGS) entry which is preliminary data.</text>
</comment>
<dbReference type="GO" id="GO:0022857">
    <property type="term" value="F:transmembrane transporter activity"/>
    <property type="evidence" value="ECO:0007669"/>
    <property type="project" value="InterPro"/>
</dbReference>
<evidence type="ECO:0000256" key="3">
    <source>
        <dbReference type="ARBA" id="ARBA00023136"/>
    </source>
</evidence>
<organism evidence="6 7">
    <name type="scientific">Halochromatium glycolicum</name>
    <dbReference type="NCBI Taxonomy" id="85075"/>
    <lineage>
        <taxon>Bacteria</taxon>
        <taxon>Pseudomonadati</taxon>
        <taxon>Pseudomonadota</taxon>
        <taxon>Gammaproteobacteria</taxon>
        <taxon>Chromatiales</taxon>
        <taxon>Chromatiaceae</taxon>
        <taxon>Halochromatium</taxon>
    </lineage>
</organism>
<name>A0AAJ0XBK3_9GAMM</name>
<keyword evidence="1 4" id="KW-0812">Transmembrane</keyword>
<reference evidence="6" key="1">
    <citation type="submission" date="2017-08" db="EMBL/GenBank/DDBJ databases">
        <authorList>
            <person name="Imhoff J.F."/>
            <person name="Rahn T."/>
            <person name="Kuenzel S."/>
            <person name="Neulinger S.C."/>
        </authorList>
    </citation>
    <scope>NUCLEOTIDE SEQUENCE</scope>
    <source>
        <strain evidence="6">DSM 11080</strain>
    </source>
</reference>
<feature type="transmembrane region" description="Helical" evidence="4">
    <location>
        <begin position="117"/>
        <end position="140"/>
    </location>
</feature>
<evidence type="ECO:0000259" key="5">
    <source>
        <dbReference type="PROSITE" id="PS50850"/>
    </source>
</evidence>
<feature type="transmembrane region" description="Helical" evidence="4">
    <location>
        <begin position="255"/>
        <end position="273"/>
    </location>
</feature>
<dbReference type="PANTHER" id="PTHR23524:SF1">
    <property type="entry name" value="MRH DOMAIN-CONTAINING PROTEIN-RELATED"/>
    <property type="match status" value="1"/>
</dbReference>